<evidence type="ECO:0000313" key="6">
    <source>
        <dbReference type="EMBL" id="KAK0522947.1"/>
    </source>
</evidence>
<dbReference type="InterPro" id="IPR000330">
    <property type="entry name" value="SNF2_N"/>
</dbReference>
<keyword evidence="2" id="KW-0378">Hydrolase</keyword>
<comment type="caution">
    <text evidence="6">The sequence shown here is derived from an EMBL/GenBank/DDBJ whole genome shotgun (WGS) entry which is preliminary data.</text>
</comment>
<dbReference type="Pfam" id="PF00271">
    <property type="entry name" value="Helicase_C"/>
    <property type="match status" value="1"/>
</dbReference>
<evidence type="ECO:0000256" key="4">
    <source>
        <dbReference type="SAM" id="MobiDB-lite"/>
    </source>
</evidence>
<evidence type="ECO:0000259" key="5">
    <source>
        <dbReference type="PROSITE" id="PS51194"/>
    </source>
</evidence>
<gene>
    <name evidence="6" type="ORF">OC842_006315</name>
</gene>
<feature type="compositionally biased region" description="Acidic residues" evidence="4">
    <location>
        <begin position="407"/>
        <end position="418"/>
    </location>
</feature>
<organism evidence="6 7">
    <name type="scientific">Tilletia horrida</name>
    <dbReference type="NCBI Taxonomy" id="155126"/>
    <lineage>
        <taxon>Eukaryota</taxon>
        <taxon>Fungi</taxon>
        <taxon>Dikarya</taxon>
        <taxon>Basidiomycota</taxon>
        <taxon>Ustilaginomycotina</taxon>
        <taxon>Exobasidiomycetes</taxon>
        <taxon>Tilletiales</taxon>
        <taxon>Tilletiaceae</taxon>
        <taxon>Tilletia</taxon>
    </lineage>
</organism>
<feature type="compositionally biased region" description="Low complexity" evidence="4">
    <location>
        <begin position="23"/>
        <end position="34"/>
    </location>
</feature>
<name>A0AAN6G6A2_9BASI</name>
<feature type="region of interest" description="Disordered" evidence="4">
    <location>
        <begin position="391"/>
        <end position="421"/>
    </location>
</feature>
<evidence type="ECO:0000313" key="7">
    <source>
        <dbReference type="Proteomes" id="UP001176521"/>
    </source>
</evidence>
<feature type="compositionally biased region" description="Low complexity" evidence="4">
    <location>
        <begin position="1347"/>
        <end position="1361"/>
    </location>
</feature>
<feature type="domain" description="Helicase C-terminal" evidence="5">
    <location>
        <begin position="1087"/>
        <end position="1242"/>
    </location>
</feature>
<feature type="region of interest" description="Disordered" evidence="4">
    <location>
        <begin position="999"/>
        <end position="1052"/>
    </location>
</feature>
<dbReference type="SMART" id="SM00490">
    <property type="entry name" value="HELICc"/>
    <property type="match status" value="1"/>
</dbReference>
<keyword evidence="1" id="KW-0547">Nucleotide-binding</keyword>
<dbReference type="InterPro" id="IPR049730">
    <property type="entry name" value="SNF2/RAD54-like_C"/>
</dbReference>
<feature type="compositionally biased region" description="Basic and acidic residues" evidence="4">
    <location>
        <begin position="532"/>
        <end position="544"/>
    </location>
</feature>
<feature type="compositionally biased region" description="Basic and acidic residues" evidence="4">
    <location>
        <begin position="1009"/>
        <end position="1019"/>
    </location>
</feature>
<keyword evidence="3" id="KW-0067">ATP-binding</keyword>
<feature type="region of interest" description="Disordered" evidence="4">
    <location>
        <begin position="518"/>
        <end position="562"/>
    </location>
</feature>
<evidence type="ECO:0000256" key="2">
    <source>
        <dbReference type="ARBA" id="ARBA00022801"/>
    </source>
</evidence>
<feature type="compositionally biased region" description="Basic and acidic residues" evidence="4">
    <location>
        <begin position="1392"/>
        <end position="1405"/>
    </location>
</feature>
<feature type="region of interest" description="Disordered" evidence="4">
    <location>
        <begin position="1303"/>
        <end position="1418"/>
    </location>
</feature>
<keyword evidence="7" id="KW-1185">Reference proteome</keyword>
<dbReference type="Pfam" id="PF00176">
    <property type="entry name" value="SNF2-rel_dom"/>
    <property type="match status" value="2"/>
</dbReference>
<dbReference type="Gene3D" id="3.40.50.300">
    <property type="entry name" value="P-loop containing nucleotide triphosphate hydrolases"/>
    <property type="match status" value="2"/>
</dbReference>
<feature type="compositionally biased region" description="Basic and acidic residues" evidence="4">
    <location>
        <begin position="1362"/>
        <end position="1373"/>
    </location>
</feature>
<dbReference type="SUPFAM" id="SSF52540">
    <property type="entry name" value="P-loop containing nucleoside triphosphate hydrolases"/>
    <property type="match status" value="2"/>
</dbReference>
<dbReference type="CDD" id="cd18793">
    <property type="entry name" value="SF2_C_SNF"/>
    <property type="match status" value="1"/>
</dbReference>
<dbReference type="GO" id="GO:0008094">
    <property type="term" value="F:ATP-dependent activity, acting on DNA"/>
    <property type="evidence" value="ECO:0007669"/>
    <property type="project" value="TreeGrafter"/>
</dbReference>
<dbReference type="GO" id="GO:0005634">
    <property type="term" value="C:nucleus"/>
    <property type="evidence" value="ECO:0007669"/>
    <property type="project" value="TreeGrafter"/>
</dbReference>
<feature type="compositionally biased region" description="Acidic residues" evidence="4">
    <location>
        <begin position="1"/>
        <end position="11"/>
    </location>
</feature>
<dbReference type="InterPro" id="IPR014001">
    <property type="entry name" value="Helicase_ATP-bd"/>
</dbReference>
<sequence length="1418" mass="157059">MFEEDGFEIIEDPSRAAPPPAPTAVAAEGASASARVQAPAETGSAPCDDGPAPLLPVGSLVLELGGERKRMSSAAMESAQRDKPRLLLFLHRSAAAGSSSSASAGTATGMATIWRRFDQDLAEEQRTLPWRTTGWTEEDEPRRSAGEAQAALRALHALIARGEAEAEWAMGEVRENAQRLPAYQLVVRVSLRAQDDGERRIKVSEPREAPAWRKHLMYALRRDEAASSMAAGFSVAAAVRAAPIWLLQDSDEDVRTTLRELYNRIPPPAAEPWLHVDARTQQTMRELIEDDATPGIQTRLLRYQRRTVAQLLRRERNVIRDTIPDPRLVPCAALDGTRFFIDIDEHQLWLFRHTLPEMAGSILCEHMGLGKTLECIALIVLTRGERSTAKAPGRIIRERHSGGYENGDSDDEESEENNAVERRRSFLCRPHAIERPEGRHHAPRVAVDAIAPLRIYRTFTTLVCVPMELLRQWMEQLEEHLALLPELVVVGSKAAAPGNEEVDQIEQVNDIADRWREERADGDEYSDEDDAEGSRDQGEAERSGRGANGKGKGKAREQPCRGHAREKPLRVLVLLGSTDAIPAADKLAKFDIILLTSGRLQAEWDRCGGLKLRWPGVKRRCHCSYSGKKGGCNCPASALQEPDKPLSPLMQVMFRRIIVDEGHILSSASSNLVLMSRSISSQSRLMVSGTPTANLVGSAPEDIGKGLPPPSADAHVWSESEGKDLARIGLLLQNSLLHPVFTPLRHSDEEVDQDLAAAKRDWAACMLGPLNLKQAGLLPDFGAVQRLREIFSTVFVRSGNEARDEAALPRCVDNVAELTMNAAERVNYNAIQALIGLNSISLSDSYFDKGNEKYAAEVTKNIKLAAFWFFSPDFERWARLALLHPGYLGEDPSPERLEQQSKAFFHLRKALDEIDINGRLGQSLRYYLPSIDDSICTWTSSRPRNDELPINLNCASVVKIRQAMHRINDLPENQMLDVLRVYHRIEIAGDEAGAEDLAAEQQGQGEGGHLADEEKKDGDDAPNAPGSGPRPQSGAADKIIPAAKPDDRKAKKLKCDFDNTRITHDLQVPRPIARAKILATSSTKLSFVLNYIHKLPPGDKVAIFSSLRNVRTEVADVLDAAQIRFVMHSPEVSKKEHVSSLRLFREADNVCVIIMDYRSGGRGHNIQVANHCLLLEPVWSPDDELQAIKRFHRLGQKKEVHVTTLVMKNTFEQEIVSRRRAIKRELADGTIATYVSTSDGAGKRADLLADPSMRQFLSRARYITAEHGHTRPEPFTRIDRPIYPFAHIHPRTGRPLLDEEDDELMEEGAGEGRQRANVNGLAQDQQAQQPPPQPPRIRGGPSALAGARRQNLAALELQQQHAQEDANWHKRQSDGAAAGSSSRSGMSHSGHVKREEVEDVGERRNPIAGPSSKRARFV</sequence>
<dbReference type="Proteomes" id="UP001176521">
    <property type="component" value="Unassembled WGS sequence"/>
</dbReference>
<feature type="compositionally biased region" description="Low complexity" evidence="4">
    <location>
        <begin position="1374"/>
        <end position="1389"/>
    </location>
</feature>
<dbReference type="InterPro" id="IPR001650">
    <property type="entry name" value="Helicase_C-like"/>
</dbReference>
<dbReference type="InterPro" id="IPR027417">
    <property type="entry name" value="P-loop_NTPase"/>
</dbReference>
<dbReference type="SMART" id="SM00487">
    <property type="entry name" value="DEXDc"/>
    <property type="match status" value="1"/>
</dbReference>
<accession>A0AAN6G6A2</accession>
<protein>
    <recommendedName>
        <fullName evidence="5">Helicase C-terminal domain-containing protein</fullName>
    </recommendedName>
</protein>
<dbReference type="PANTHER" id="PTHR45626:SF51">
    <property type="entry name" value="SNF2-RELATED DOMAIN-CONTAINING PROTEIN"/>
    <property type="match status" value="1"/>
</dbReference>
<dbReference type="PROSITE" id="PS51194">
    <property type="entry name" value="HELICASE_CTER"/>
    <property type="match status" value="1"/>
</dbReference>
<feature type="compositionally biased region" description="Acidic residues" evidence="4">
    <location>
        <begin position="520"/>
        <end position="531"/>
    </location>
</feature>
<dbReference type="PANTHER" id="PTHR45626">
    <property type="entry name" value="TRANSCRIPTION TERMINATION FACTOR 2-RELATED"/>
    <property type="match status" value="1"/>
</dbReference>
<dbReference type="GO" id="GO:0005524">
    <property type="term" value="F:ATP binding"/>
    <property type="evidence" value="ECO:0007669"/>
    <property type="project" value="UniProtKB-KW"/>
</dbReference>
<dbReference type="GO" id="GO:0016787">
    <property type="term" value="F:hydrolase activity"/>
    <property type="evidence" value="ECO:0007669"/>
    <property type="project" value="UniProtKB-KW"/>
</dbReference>
<dbReference type="GO" id="GO:0006281">
    <property type="term" value="P:DNA repair"/>
    <property type="evidence" value="ECO:0007669"/>
    <property type="project" value="TreeGrafter"/>
</dbReference>
<dbReference type="InterPro" id="IPR050628">
    <property type="entry name" value="SNF2_RAD54_helicase_TF"/>
</dbReference>
<evidence type="ECO:0000256" key="3">
    <source>
        <dbReference type="ARBA" id="ARBA00022840"/>
    </source>
</evidence>
<feature type="region of interest" description="Disordered" evidence="4">
    <location>
        <begin position="1"/>
        <end position="52"/>
    </location>
</feature>
<evidence type="ECO:0000256" key="1">
    <source>
        <dbReference type="ARBA" id="ARBA00022741"/>
    </source>
</evidence>
<proteinExistence type="predicted"/>
<reference evidence="6" key="1">
    <citation type="journal article" date="2023" name="PhytoFront">
        <title>Draft Genome Resources of Seven Strains of Tilletia horrida, Causal Agent of Kernel Smut of Rice.</title>
        <authorList>
            <person name="Khanal S."/>
            <person name="Antony Babu S."/>
            <person name="Zhou X.G."/>
        </authorList>
    </citation>
    <scope>NUCLEOTIDE SEQUENCE</scope>
    <source>
        <strain evidence="6">TX3</strain>
    </source>
</reference>
<dbReference type="EMBL" id="JAPDMQ010000549">
    <property type="protein sequence ID" value="KAK0522947.1"/>
    <property type="molecule type" value="Genomic_DNA"/>
</dbReference>